<keyword evidence="1" id="KW-0812">Transmembrane</keyword>
<feature type="transmembrane region" description="Helical" evidence="1">
    <location>
        <begin position="21"/>
        <end position="42"/>
    </location>
</feature>
<name>Q9H375_HUMAN</name>
<accession>Q9H375</accession>
<protein>
    <submittedName>
        <fullName evidence="2">PRO0756</fullName>
    </submittedName>
</protein>
<keyword evidence="1" id="KW-0472">Membrane</keyword>
<keyword evidence="1" id="KW-1133">Transmembrane helix</keyword>
<reference evidence="2" key="1">
    <citation type="submission" date="1999-02" db="EMBL/GenBank/DDBJ databases">
        <title>Functional prediction of the coding sequences of 75 new genes deduced by analysis of cDNA clones from human fetal liver.</title>
        <authorList>
            <person name="Zhang C."/>
            <person name="Yu Y."/>
            <person name="Zhang S."/>
            <person name="Wei H."/>
            <person name="Bi J."/>
            <person name="Zhou G."/>
            <person name="Dong C."/>
            <person name="Zai Y."/>
            <person name="Xu W."/>
            <person name="Gao F."/>
            <person name="Liu M."/>
            <person name="He F."/>
        </authorList>
    </citation>
    <scope>NUCLEOTIDE SEQUENCE</scope>
    <source>
        <tissue evidence="2">Liver</tissue>
    </source>
</reference>
<evidence type="ECO:0000313" key="2">
    <source>
        <dbReference type="EMBL" id="AAG35529.1"/>
    </source>
</evidence>
<evidence type="ECO:0000256" key="1">
    <source>
        <dbReference type="SAM" id="Phobius"/>
    </source>
</evidence>
<sequence>MKSLLKALHMKANSKFSQKSHYFISVVNYLLHILARMLPFSLQKNVLLKGEKANTKNCHSVNVHDKLSGTIQITWQ</sequence>
<dbReference type="AlphaFoldDB" id="Q9H375"/>
<proteinExistence type="evidence at transcript level"/>
<dbReference type="EMBL" id="AF130104">
    <property type="protein sequence ID" value="AAG35529.1"/>
    <property type="molecule type" value="mRNA"/>
</dbReference>
<organism evidence="2">
    <name type="scientific">Homo sapiens</name>
    <name type="common">Human</name>
    <dbReference type="NCBI Taxonomy" id="9606"/>
    <lineage>
        <taxon>Eukaryota</taxon>
        <taxon>Metazoa</taxon>
        <taxon>Chordata</taxon>
        <taxon>Craniata</taxon>
        <taxon>Vertebrata</taxon>
        <taxon>Euteleostomi</taxon>
        <taxon>Mammalia</taxon>
        <taxon>Eutheria</taxon>
        <taxon>Euarchontoglires</taxon>
        <taxon>Primates</taxon>
        <taxon>Haplorrhini</taxon>
        <taxon>Catarrhini</taxon>
        <taxon>Hominidae</taxon>
        <taxon>Homo</taxon>
    </lineage>
</organism>